<feature type="transmembrane region" description="Helical" evidence="2">
    <location>
        <begin position="111"/>
        <end position="136"/>
    </location>
</feature>
<feature type="transmembrane region" description="Helical" evidence="2">
    <location>
        <begin position="178"/>
        <end position="196"/>
    </location>
</feature>
<dbReference type="EMBL" id="HG793138">
    <property type="protein sequence ID" value="CRL21314.1"/>
    <property type="molecule type" value="Genomic_DNA"/>
</dbReference>
<name>A0A0G4P4S6_PENC3</name>
<dbReference type="Proteomes" id="UP000053732">
    <property type="component" value="Unassembled WGS sequence"/>
</dbReference>
<reference evidence="3 4" key="1">
    <citation type="journal article" date="2014" name="Nat. Commun.">
        <title>Multiple recent horizontal transfers of a large genomic region in cheese making fungi.</title>
        <authorList>
            <person name="Cheeseman K."/>
            <person name="Ropars J."/>
            <person name="Renault P."/>
            <person name="Dupont J."/>
            <person name="Gouzy J."/>
            <person name="Branca A."/>
            <person name="Abraham A.L."/>
            <person name="Ceppi M."/>
            <person name="Conseiller E."/>
            <person name="Debuchy R."/>
            <person name="Malagnac F."/>
            <person name="Goarin A."/>
            <person name="Silar P."/>
            <person name="Lacoste S."/>
            <person name="Sallet E."/>
            <person name="Bensimon A."/>
            <person name="Giraud T."/>
            <person name="Brygoo Y."/>
        </authorList>
    </citation>
    <scope>NUCLEOTIDE SEQUENCE [LARGE SCALE GENOMIC DNA]</scope>
    <source>
        <strain evidence="4">FM 013</strain>
    </source>
</reference>
<evidence type="ECO:0000256" key="2">
    <source>
        <dbReference type="SAM" id="Phobius"/>
    </source>
</evidence>
<organism evidence="3 4">
    <name type="scientific">Penicillium camemberti (strain FM 013)</name>
    <dbReference type="NCBI Taxonomy" id="1429867"/>
    <lineage>
        <taxon>Eukaryota</taxon>
        <taxon>Fungi</taxon>
        <taxon>Dikarya</taxon>
        <taxon>Ascomycota</taxon>
        <taxon>Pezizomycotina</taxon>
        <taxon>Eurotiomycetes</taxon>
        <taxon>Eurotiomycetidae</taxon>
        <taxon>Eurotiales</taxon>
        <taxon>Aspergillaceae</taxon>
        <taxon>Penicillium</taxon>
    </lineage>
</organism>
<evidence type="ECO:0000256" key="1">
    <source>
        <dbReference type="SAM" id="MobiDB-lite"/>
    </source>
</evidence>
<gene>
    <name evidence="3" type="ORF">PCAMFM013_S005g000478</name>
</gene>
<feature type="compositionally biased region" description="Basic and acidic residues" evidence="1">
    <location>
        <begin position="1"/>
        <end position="20"/>
    </location>
</feature>
<evidence type="ECO:0000313" key="4">
    <source>
        <dbReference type="Proteomes" id="UP000053732"/>
    </source>
</evidence>
<keyword evidence="2" id="KW-0812">Transmembrane</keyword>
<keyword evidence="4" id="KW-1185">Reference proteome</keyword>
<sequence length="721" mass="79682">MNPDTVNHDVSSRLLEDTDTAKTGNDQIEPTKPAHPNPKKPESVRFWHQIYIPLAVIIYVGLLLAAWLILCLLSRDMVVRAPDSEEYFTIDSISIQNYMATFNDWYRAANLLWSIVAVATLPLASAVCSFAAIGFIQSQRYRKPDLTLRQALNIADRGWTNPTVVFSMFWQPKKHGSSLLYIALLLHILGAILNPLQSLLVNQTRIKKPLRVRQGETVADIYALTNPTYLSEREAGYTVAALRSTLASARPTDTYQNLWPANSSCTSCPAYACGVVDPTPFNCQNARTNIQDVAVVTGTEPTLNLYMSAVSTSTNTGLLRQYAPRINSSVTWDSVSADEFPTNCSGTAFFKNYTLSPHKKKYSEYWYSISACMMGNLSHTPFQRTRDRQDFNETLFITTNAYRAKSNTIHLTLSTTLGYFELPNDMLNGTAGPLLEKDPMSNCTGTSCDMSAQTHGLTPQSQDIDQSDSRADGWVDGTFYLDYVASKGPLALITLALFGQKSTLDPSLYRELDAINSTNAAQDVCYTYQPLAFLLSGSATYIPMACDGLSDQSGFQWIKYFTDPNRGIPALSQAAFLANKALFDVAWGGSIDFDDQLIVNYQPSFELTKPDISVAAMIGLSVLISIYVFMLIGLCVANLTQAPWTGSVNSHSIMKITAALCATFLKNDEEQLMSKDDDILDFLPGHVGDAEPDAKVGRLAVGAEAPLKMRRRYWKGDEFGM</sequence>
<keyword evidence="2" id="KW-1133">Transmembrane helix</keyword>
<feature type="region of interest" description="Disordered" evidence="1">
    <location>
        <begin position="1"/>
        <end position="40"/>
    </location>
</feature>
<evidence type="ECO:0000313" key="3">
    <source>
        <dbReference type="EMBL" id="CRL21314.1"/>
    </source>
</evidence>
<protein>
    <submittedName>
        <fullName evidence="3">Str. FM013</fullName>
    </submittedName>
</protein>
<keyword evidence="2" id="KW-0472">Membrane</keyword>
<feature type="transmembrane region" description="Helical" evidence="2">
    <location>
        <begin position="50"/>
        <end position="70"/>
    </location>
</feature>
<proteinExistence type="predicted"/>
<feature type="transmembrane region" description="Helical" evidence="2">
    <location>
        <begin position="612"/>
        <end position="637"/>
    </location>
</feature>
<dbReference type="AlphaFoldDB" id="A0A0G4P4S6"/>
<accession>A0A0G4P4S6</accession>